<dbReference type="SUPFAM" id="SSF52091">
    <property type="entry name" value="SpoIIaa-like"/>
    <property type="match status" value="1"/>
</dbReference>
<protein>
    <submittedName>
        <fullName evidence="2">Uncharacterized protein</fullName>
    </submittedName>
</protein>
<dbReference type="RefSeq" id="WP_372389115.1">
    <property type="nucleotide sequence ID" value="NZ_JBGNYA010000001.1"/>
</dbReference>
<dbReference type="EMBL" id="JBGNYA010000001">
    <property type="protein sequence ID" value="MFA1611091.1"/>
    <property type="molecule type" value="Genomic_DNA"/>
</dbReference>
<proteinExistence type="predicted"/>
<evidence type="ECO:0000313" key="2">
    <source>
        <dbReference type="EMBL" id="MFA1611091.1"/>
    </source>
</evidence>
<sequence length="134" mass="14558">MTQITESGEHDGARYEIETDSEDNVLYLRFSGSLTADEMQVAAEETVAAAERLDDGFGIINDISTFTPPSPDAAEPIKEAQVELKRMGVGDVVRVVADETSAVTENAFQRRSRQAGYTGKTASSRAEAERKLDV</sequence>
<feature type="region of interest" description="Disordered" evidence="1">
    <location>
        <begin position="110"/>
        <end position="134"/>
    </location>
</feature>
<comment type="caution">
    <text evidence="2">The sequence shown here is derived from an EMBL/GenBank/DDBJ whole genome shotgun (WGS) entry which is preliminary data.</text>
</comment>
<keyword evidence="3" id="KW-1185">Reference proteome</keyword>
<dbReference type="AlphaFoldDB" id="A0ABD5MC22"/>
<accession>A0ABD5MC22</accession>
<name>A0ABD5MC22_9EURY</name>
<organism evidence="2 3">
    <name type="scientific">Halobellus rubicundus</name>
    <dbReference type="NCBI Taxonomy" id="2996466"/>
    <lineage>
        <taxon>Archaea</taxon>
        <taxon>Methanobacteriati</taxon>
        <taxon>Methanobacteriota</taxon>
        <taxon>Stenosarchaea group</taxon>
        <taxon>Halobacteria</taxon>
        <taxon>Halobacteriales</taxon>
        <taxon>Haloferacaceae</taxon>
        <taxon>Halobellus</taxon>
    </lineage>
</organism>
<reference evidence="2 3" key="1">
    <citation type="submission" date="2024-08" db="EMBL/GenBank/DDBJ databases">
        <title>Halobellus sp. MBLA0158 whole genome sequence.</title>
        <authorList>
            <person name="Hwang C.Y."/>
            <person name="Cho E.-S."/>
            <person name="Seo M.-J."/>
        </authorList>
    </citation>
    <scope>NUCLEOTIDE SEQUENCE [LARGE SCALE GENOMIC DNA]</scope>
    <source>
        <strain evidence="2 3">MBLA0158</strain>
    </source>
</reference>
<dbReference type="Gene3D" id="3.40.50.10600">
    <property type="entry name" value="SpoIIaa-like domains"/>
    <property type="match status" value="1"/>
</dbReference>
<gene>
    <name evidence="2" type="ORF">OS889_08755</name>
</gene>
<evidence type="ECO:0000313" key="3">
    <source>
        <dbReference type="Proteomes" id="UP001570511"/>
    </source>
</evidence>
<evidence type="ECO:0000256" key="1">
    <source>
        <dbReference type="SAM" id="MobiDB-lite"/>
    </source>
</evidence>
<dbReference type="InterPro" id="IPR036513">
    <property type="entry name" value="STAS_dom_sf"/>
</dbReference>
<dbReference type="Proteomes" id="UP001570511">
    <property type="component" value="Unassembled WGS sequence"/>
</dbReference>
<dbReference type="InterPro" id="IPR038396">
    <property type="entry name" value="SpoIIAA-like_sf"/>
</dbReference>